<protein>
    <submittedName>
        <fullName evidence="2">Group I intron-associated PD-(D/E)XK endonuclease</fullName>
    </submittedName>
</protein>
<name>A0ABW7QDH7_9MICO</name>
<gene>
    <name evidence="2" type="ORF">ACH3VR_21475</name>
</gene>
<dbReference type="InterPro" id="IPR021671">
    <property type="entry name" value="PD(D/E)XK_Endonuc"/>
</dbReference>
<keyword evidence="2" id="KW-0255">Endonuclease</keyword>
<sequence>MAKQRIYSDEQLRDAVARSNSWRGALRALGLVATSAGAMRSVRARADRLGIAYEHFSTPRGYSDDRLRSAVAAANDWDGVAEELHLEGASALVTARGHASRLRFDATHLSNAPPAEEQEATPRLVNLARAGSLLAAGWYTMCGWEVSWPLEPCRYDLIASGAAGIRRVQVKTTTTREGQSWKVYLSSAGHDRRTYGADEVDDFFVIDGALHYYLIPLIDVGGLHAIHLSAYERYRLNTHADE</sequence>
<comment type="caution">
    <text evidence="2">The sequence shown here is derived from an EMBL/GenBank/DDBJ whole genome shotgun (WGS) entry which is preliminary data.</text>
</comment>
<dbReference type="RefSeq" id="WP_397558378.1">
    <property type="nucleotide sequence ID" value="NZ_JBIQWL010000014.1"/>
</dbReference>
<feature type="domain" description="PD(D/E)XK endonuclease" evidence="1">
    <location>
        <begin position="143"/>
        <end position="221"/>
    </location>
</feature>
<keyword evidence="2" id="KW-0540">Nuclease</keyword>
<dbReference type="GO" id="GO:0004519">
    <property type="term" value="F:endonuclease activity"/>
    <property type="evidence" value="ECO:0007669"/>
    <property type="project" value="UniProtKB-KW"/>
</dbReference>
<proteinExistence type="predicted"/>
<dbReference type="EMBL" id="JBIQWL010000014">
    <property type="protein sequence ID" value="MFH8252951.1"/>
    <property type="molecule type" value="Genomic_DNA"/>
</dbReference>
<reference evidence="2 3" key="1">
    <citation type="submission" date="2024-09" db="EMBL/GenBank/DDBJ databases">
        <authorList>
            <person name="Pan X."/>
        </authorList>
    </citation>
    <scope>NUCLEOTIDE SEQUENCE [LARGE SCALE GENOMIC DNA]</scope>
    <source>
        <strain evidence="2 3">B2969</strain>
    </source>
</reference>
<evidence type="ECO:0000313" key="3">
    <source>
        <dbReference type="Proteomes" id="UP001610861"/>
    </source>
</evidence>
<evidence type="ECO:0000259" key="1">
    <source>
        <dbReference type="Pfam" id="PF11645"/>
    </source>
</evidence>
<organism evidence="2 3">
    <name type="scientific">Microbacterium alkaliflavum</name>
    <dbReference type="NCBI Taxonomy" id="3248839"/>
    <lineage>
        <taxon>Bacteria</taxon>
        <taxon>Bacillati</taxon>
        <taxon>Actinomycetota</taxon>
        <taxon>Actinomycetes</taxon>
        <taxon>Micrococcales</taxon>
        <taxon>Microbacteriaceae</taxon>
        <taxon>Microbacterium</taxon>
    </lineage>
</organism>
<keyword evidence="2" id="KW-0378">Hydrolase</keyword>
<dbReference type="Proteomes" id="UP001610861">
    <property type="component" value="Unassembled WGS sequence"/>
</dbReference>
<dbReference type="Gene3D" id="3.40.1350.10">
    <property type="match status" value="1"/>
</dbReference>
<accession>A0ABW7QDH7</accession>
<dbReference type="InterPro" id="IPR011856">
    <property type="entry name" value="tRNA_endonuc-like_dom_sf"/>
</dbReference>
<evidence type="ECO:0000313" key="2">
    <source>
        <dbReference type="EMBL" id="MFH8252951.1"/>
    </source>
</evidence>
<keyword evidence="3" id="KW-1185">Reference proteome</keyword>
<dbReference type="Pfam" id="PF11645">
    <property type="entry name" value="PDDEXK_5"/>
    <property type="match status" value="1"/>
</dbReference>